<name>U2CXH3_9BACE</name>
<sequence length="94" mass="10936">MGGHYYYNKGRYLLAIGETDSTRANFHKTWRRNQKEAGYKGLLSVYEKKNIPDSIAKYAKLFAAVNDSSFLHVNQEKAHQITAMYDYSRHQKMA</sequence>
<dbReference type="Proteomes" id="UP000016496">
    <property type="component" value="Unassembled WGS sequence"/>
</dbReference>
<protein>
    <submittedName>
        <fullName evidence="1">Uncharacterized protein</fullName>
    </submittedName>
</protein>
<reference evidence="1 2" key="1">
    <citation type="submission" date="2013-08" db="EMBL/GenBank/DDBJ databases">
        <authorList>
            <person name="Weinstock G."/>
            <person name="Sodergren E."/>
            <person name="Wylie T."/>
            <person name="Fulton L."/>
            <person name="Fulton R."/>
            <person name="Fronick C."/>
            <person name="O'Laughlin M."/>
            <person name="Godfrey J."/>
            <person name="Miner T."/>
            <person name="Herter B."/>
            <person name="Appelbaum E."/>
            <person name="Cordes M."/>
            <person name="Lek S."/>
            <person name="Wollam A."/>
            <person name="Pepin K.H."/>
            <person name="Palsikar V.B."/>
            <person name="Mitreva M."/>
            <person name="Wilson R.K."/>
        </authorList>
    </citation>
    <scope>NUCLEOTIDE SEQUENCE [LARGE SCALE GENOMIC DNA]</scope>
    <source>
        <strain evidence="1 2">F0041</strain>
    </source>
</reference>
<dbReference type="HOGENOM" id="CLU_2380294_0_0_10"/>
<dbReference type="OrthoDB" id="1082938at2"/>
<organism evidence="1 2">
    <name type="scientific">Bacteroides pyogenes F0041</name>
    <dbReference type="NCBI Taxonomy" id="1321819"/>
    <lineage>
        <taxon>Bacteria</taxon>
        <taxon>Pseudomonadati</taxon>
        <taxon>Bacteroidota</taxon>
        <taxon>Bacteroidia</taxon>
        <taxon>Bacteroidales</taxon>
        <taxon>Bacteroidaceae</taxon>
        <taxon>Bacteroides</taxon>
    </lineage>
</organism>
<proteinExistence type="predicted"/>
<dbReference type="EMBL" id="AWSV01000024">
    <property type="protein sequence ID" value="ERI88768.1"/>
    <property type="molecule type" value="Genomic_DNA"/>
</dbReference>
<dbReference type="AlphaFoldDB" id="U2CXH3"/>
<evidence type="ECO:0000313" key="2">
    <source>
        <dbReference type="Proteomes" id="UP000016496"/>
    </source>
</evidence>
<comment type="caution">
    <text evidence="1">The sequence shown here is derived from an EMBL/GenBank/DDBJ whole genome shotgun (WGS) entry which is preliminary data.</text>
</comment>
<evidence type="ECO:0000313" key="1">
    <source>
        <dbReference type="EMBL" id="ERI88768.1"/>
    </source>
</evidence>
<gene>
    <name evidence="1" type="ORF">HMPREF1981_00330</name>
</gene>
<dbReference type="PATRIC" id="fig|1321819.3.peg.312"/>
<dbReference type="RefSeq" id="WP_021646311.1">
    <property type="nucleotide sequence ID" value="NZ_KE993142.1"/>
</dbReference>
<accession>U2CXH3</accession>